<name>A0A9E7E8V2_9LILI</name>
<dbReference type="InterPro" id="IPR037185">
    <property type="entry name" value="EmrE-like"/>
</dbReference>
<organism evidence="8 9">
    <name type="scientific">Musa troglodytarum</name>
    <name type="common">fe'i banana</name>
    <dbReference type="NCBI Taxonomy" id="320322"/>
    <lineage>
        <taxon>Eukaryota</taxon>
        <taxon>Viridiplantae</taxon>
        <taxon>Streptophyta</taxon>
        <taxon>Embryophyta</taxon>
        <taxon>Tracheophyta</taxon>
        <taxon>Spermatophyta</taxon>
        <taxon>Magnoliopsida</taxon>
        <taxon>Liliopsida</taxon>
        <taxon>Zingiberales</taxon>
        <taxon>Musaceae</taxon>
        <taxon>Musa</taxon>
    </lineage>
</organism>
<evidence type="ECO:0000256" key="1">
    <source>
        <dbReference type="ARBA" id="ARBA00004141"/>
    </source>
</evidence>
<dbReference type="EMBL" id="CP097502">
    <property type="protein sequence ID" value="URD72619.1"/>
    <property type="molecule type" value="Genomic_DNA"/>
</dbReference>
<dbReference type="Proteomes" id="UP001055439">
    <property type="component" value="Chromosome 1"/>
</dbReference>
<dbReference type="PANTHER" id="PTHR22911:SF6">
    <property type="entry name" value="SOLUTE CARRIER FAMILY 35 MEMBER G1"/>
    <property type="match status" value="1"/>
</dbReference>
<comment type="similarity">
    <text evidence="2">Belongs to the drug/metabolite transporter (DMT) superfamily. Plant drug/metabolite exporter (P-DME) (TC 2.A.7.4) family.</text>
</comment>
<feature type="transmembrane region" description="Helical" evidence="6">
    <location>
        <begin position="216"/>
        <end position="238"/>
    </location>
</feature>
<feature type="transmembrane region" description="Helical" evidence="6">
    <location>
        <begin position="129"/>
        <end position="150"/>
    </location>
</feature>
<gene>
    <name evidence="8" type="ORF">MUK42_24262</name>
</gene>
<feature type="transmembrane region" description="Helical" evidence="6">
    <location>
        <begin position="188"/>
        <end position="210"/>
    </location>
</feature>
<feature type="transmembrane region" description="Helical" evidence="6">
    <location>
        <begin position="156"/>
        <end position="176"/>
    </location>
</feature>
<evidence type="ECO:0000256" key="3">
    <source>
        <dbReference type="ARBA" id="ARBA00022692"/>
    </source>
</evidence>
<dbReference type="InterPro" id="IPR000620">
    <property type="entry name" value="EamA_dom"/>
</dbReference>
<dbReference type="Pfam" id="PF00892">
    <property type="entry name" value="EamA"/>
    <property type="match status" value="1"/>
</dbReference>
<protein>
    <submittedName>
        <fullName evidence="8">EamA-like transporter family</fullName>
    </submittedName>
</protein>
<feature type="transmembrane region" description="Helical" evidence="6">
    <location>
        <begin position="247"/>
        <end position="267"/>
    </location>
</feature>
<feature type="non-terminal residue" evidence="8">
    <location>
        <position position="1"/>
    </location>
</feature>
<evidence type="ECO:0000313" key="8">
    <source>
        <dbReference type="EMBL" id="URD72619.1"/>
    </source>
</evidence>
<evidence type="ECO:0000313" key="9">
    <source>
        <dbReference type="Proteomes" id="UP001055439"/>
    </source>
</evidence>
<dbReference type="GO" id="GO:0016020">
    <property type="term" value="C:membrane"/>
    <property type="evidence" value="ECO:0007669"/>
    <property type="project" value="UniProtKB-SubCell"/>
</dbReference>
<evidence type="ECO:0000259" key="7">
    <source>
        <dbReference type="Pfam" id="PF00892"/>
    </source>
</evidence>
<feature type="transmembrane region" description="Helical" evidence="6">
    <location>
        <begin position="287"/>
        <end position="309"/>
    </location>
</feature>
<keyword evidence="9" id="KW-1185">Reference proteome</keyword>
<evidence type="ECO:0000256" key="4">
    <source>
        <dbReference type="ARBA" id="ARBA00022989"/>
    </source>
</evidence>
<dbReference type="SUPFAM" id="SSF103481">
    <property type="entry name" value="Multidrug resistance efflux transporter EmrE"/>
    <property type="match status" value="2"/>
</dbReference>
<keyword evidence="5 6" id="KW-0472">Membrane</keyword>
<proteinExistence type="inferred from homology"/>
<evidence type="ECO:0000256" key="5">
    <source>
        <dbReference type="ARBA" id="ARBA00023136"/>
    </source>
</evidence>
<sequence length="432" mass="46968">PNSLSRPIDGSLARFAAIFIPTKTNEDAPNPALEESADGYRGEMAAASGDGEGEIHVVEVAESSSFADEISPLLAVDGADNKHPRMTIFSVSYPRRKPPKEPTCGVTDPEIAFLNQIVSWIWSGSRHSGLLCVASSSIIYYVMDVLLGIFPVRSAPIYQTVFTRCTILLIMSLMWLKRTGQPLLLPKHARNVLVLRSLTGFVSLLSFIYSVQNLPVSYAVLLNFATPIMASIGAMIILQEKLPLSHVGGLTCSFIGLLLILQPILLSKGSLTETFQMDNAVTDRGKAVILSVFVGIFSTILGGVSYCLVRAGAMAADQPVYTVFSFAILACPLSAICILIFQEFVLPNLFTFLLMMVLGVLAFYAEILLARGLQLERIAKVTNIQYIKVLLWQLWSMTFLGAAPSSNKLIGCLLILASVCSTAYFGPEKENE</sequence>
<comment type="subcellular location">
    <subcellularLocation>
        <location evidence="1">Membrane</location>
        <topology evidence="1">Multi-pass membrane protein</topology>
    </subcellularLocation>
</comment>
<evidence type="ECO:0000256" key="2">
    <source>
        <dbReference type="ARBA" id="ARBA00007635"/>
    </source>
</evidence>
<feature type="domain" description="EamA" evidence="7">
    <location>
        <begin position="128"/>
        <end position="261"/>
    </location>
</feature>
<evidence type="ECO:0000256" key="6">
    <source>
        <dbReference type="SAM" id="Phobius"/>
    </source>
</evidence>
<reference evidence="8" key="1">
    <citation type="submission" date="2022-05" db="EMBL/GenBank/DDBJ databases">
        <title>The Musa troglodytarum L. genome provides insights into the mechanism of non-climacteric behaviour and enrichment of carotenoids.</title>
        <authorList>
            <person name="Wang J."/>
        </authorList>
    </citation>
    <scope>NUCLEOTIDE SEQUENCE</scope>
    <source>
        <tissue evidence="8">Leaf</tissue>
    </source>
</reference>
<dbReference type="AlphaFoldDB" id="A0A9E7E8V2"/>
<dbReference type="OrthoDB" id="306876at2759"/>
<feature type="transmembrane region" description="Helical" evidence="6">
    <location>
        <begin position="321"/>
        <end position="342"/>
    </location>
</feature>
<dbReference type="PANTHER" id="PTHR22911">
    <property type="entry name" value="ACYL-MALONYL CONDENSING ENZYME-RELATED"/>
    <property type="match status" value="1"/>
</dbReference>
<keyword evidence="3 6" id="KW-0812">Transmembrane</keyword>
<feature type="transmembrane region" description="Helical" evidence="6">
    <location>
        <begin position="348"/>
        <end position="369"/>
    </location>
</feature>
<accession>A0A9E7E8V2</accession>
<keyword evidence="4 6" id="KW-1133">Transmembrane helix</keyword>